<evidence type="ECO:0000313" key="2">
    <source>
        <dbReference type="Proteomes" id="UP000741863"/>
    </source>
</evidence>
<proteinExistence type="predicted"/>
<accession>A0ABS2PGZ5</accession>
<dbReference type="Gene3D" id="6.10.250.2540">
    <property type="match status" value="1"/>
</dbReference>
<reference evidence="1 2" key="1">
    <citation type="submission" date="2021-01" db="EMBL/GenBank/DDBJ databases">
        <title>Genomic Encyclopedia of Type Strains, Phase IV (KMG-IV): sequencing the most valuable type-strain genomes for metagenomic binning, comparative biology and taxonomic classification.</title>
        <authorList>
            <person name="Goeker M."/>
        </authorList>
    </citation>
    <scope>NUCLEOTIDE SEQUENCE [LARGE SCALE GENOMIC DNA]</scope>
    <source>
        <strain evidence="1 2">DSM 25540</strain>
    </source>
</reference>
<dbReference type="EMBL" id="JAFBEC010000010">
    <property type="protein sequence ID" value="MBM7634221.1"/>
    <property type="molecule type" value="Genomic_DNA"/>
</dbReference>
<keyword evidence="2" id="KW-1185">Reference proteome</keyword>
<dbReference type="Proteomes" id="UP000741863">
    <property type="component" value="Unassembled WGS sequence"/>
</dbReference>
<comment type="caution">
    <text evidence="1">The sequence shown here is derived from an EMBL/GenBank/DDBJ whole genome shotgun (WGS) entry which is preliminary data.</text>
</comment>
<dbReference type="RefSeq" id="WP_204698994.1">
    <property type="nucleotide sequence ID" value="NZ_JAFBEC010000010.1"/>
</dbReference>
<sequence>MDGQKILDAIFELKNDVNKRFESIDKRFDMVDSQFGEVLNRLDRIEQAQQEEVVAFLKNVNKKINHQIDIYNELKIDTELYYNKFK</sequence>
<organism evidence="1 2">
    <name type="scientific">Geomicrobium sediminis</name>
    <dbReference type="NCBI Taxonomy" id="1347788"/>
    <lineage>
        <taxon>Bacteria</taxon>
        <taxon>Bacillati</taxon>
        <taxon>Bacillota</taxon>
        <taxon>Bacilli</taxon>
        <taxon>Bacillales</taxon>
        <taxon>Geomicrobium</taxon>
    </lineage>
</organism>
<gene>
    <name evidence="1" type="ORF">JOD17_003323</name>
</gene>
<evidence type="ECO:0000313" key="1">
    <source>
        <dbReference type="EMBL" id="MBM7634221.1"/>
    </source>
</evidence>
<protein>
    <submittedName>
        <fullName evidence="1">Archaellum component FlaC</fullName>
    </submittedName>
</protein>
<name>A0ABS2PGZ5_9BACL</name>